<name>A0AAV4TM78_CAEEX</name>
<accession>A0AAV4TM78</accession>
<gene>
    <name evidence="1" type="ORF">CEXT_412411</name>
</gene>
<organism evidence="1 2">
    <name type="scientific">Caerostris extrusa</name>
    <name type="common">Bark spider</name>
    <name type="synonym">Caerostris bankana</name>
    <dbReference type="NCBI Taxonomy" id="172846"/>
    <lineage>
        <taxon>Eukaryota</taxon>
        <taxon>Metazoa</taxon>
        <taxon>Ecdysozoa</taxon>
        <taxon>Arthropoda</taxon>
        <taxon>Chelicerata</taxon>
        <taxon>Arachnida</taxon>
        <taxon>Araneae</taxon>
        <taxon>Araneomorphae</taxon>
        <taxon>Entelegynae</taxon>
        <taxon>Araneoidea</taxon>
        <taxon>Araneidae</taxon>
        <taxon>Caerostris</taxon>
    </lineage>
</organism>
<evidence type="ECO:0000313" key="1">
    <source>
        <dbReference type="EMBL" id="GIY46829.1"/>
    </source>
</evidence>
<dbReference type="EMBL" id="BPLR01011488">
    <property type="protein sequence ID" value="GIY46829.1"/>
    <property type="molecule type" value="Genomic_DNA"/>
</dbReference>
<protein>
    <submittedName>
        <fullName evidence="1">Uncharacterized protein</fullName>
    </submittedName>
</protein>
<reference evidence="1 2" key="1">
    <citation type="submission" date="2021-06" db="EMBL/GenBank/DDBJ databases">
        <title>Caerostris extrusa draft genome.</title>
        <authorList>
            <person name="Kono N."/>
            <person name="Arakawa K."/>
        </authorList>
    </citation>
    <scope>NUCLEOTIDE SEQUENCE [LARGE SCALE GENOMIC DNA]</scope>
</reference>
<evidence type="ECO:0000313" key="2">
    <source>
        <dbReference type="Proteomes" id="UP001054945"/>
    </source>
</evidence>
<comment type="caution">
    <text evidence="1">The sequence shown here is derived from an EMBL/GenBank/DDBJ whole genome shotgun (WGS) entry which is preliminary data.</text>
</comment>
<dbReference type="Proteomes" id="UP001054945">
    <property type="component" value="Unassembled WGS sequence"/>
</dbReference>
<keyword evidence="2" id="KW-1185">Reference proteome</keyword>
<dbReference type="AlphaFoldDB" id="A0AAV4TM78"/>
<sequence length="107" mass="12403">MLLMFESTPDKSTPRCGFLKSPATPCVRLWGHRLLKTLQDFWKHAERAIDKVGTSICNVPDRKSILLTFESTPDISTPRCGFEKSRHPRVRLWRHRLLKTARLLEAC</sequence>
<proteinExistence type="predicted"/>